<dbReference type="RefSeq" id="WP_434029064.1">
    <property type="nucleotide sequence ID" value="NZ_BNBA01000010.1"/>
</dbReference>
<gene>
    <name evidence="1" type="ORF">GCM10009090_16360</name>
</gene>
<evidence type="ECO:0000313" key="1">
    <source>
        <dbReference type="EMBL" id="GHH52450.1"/>
    </source>
</evidence>
<reference evidence="1" key="2">
    <citation type="submission" date="2020-09" db="EMBL/GenBank/DDBJ databases">
        <authorList>
            <person name="Sun Q."/>
            <person name="Ohkuma M."/>
        </authorList>
    </citation>
    <scope>NUCLEOTIDE SEQUENCE</scope>
    <source>
        <strain evidence="1">JCM 13306</strain>
    </source>
</reference>
<name>A0A919F770_9XANT</name>
<evidence type="ECO:0000313" key="2">
    <source>
        <dbReference type="Proteomes" id="UP000623958"/>
    </source>
</evidence>
<dbReference type="AlphaFoldDB" id="A0A919F770"/>
<keyword evidence="2" id="KW-1185">Reference proteome</keyword>
<reference evidence="1" key="1">
    <citation type="journal article" date="2014" name="Int. J. Syst. Evol. Microbiol.">
        <title>Complete genome sequence of Corynebacterium casei LMG S-19264T (=DSM 44701T), isolated from a smear-ripened cheese.</title>
        <authorList>
            <consortium name="US DOE Joint Genome Institute (JGI-PGF)"/>
            <person name="Walter F."/>
            <person name="Albersmeier A."/>
            <person name="Kalinowski J."/>
            <person name="Ruckert C."/>
        </authorList>
    </citation>
    <scope>NUCLEOTIDE SEQUENCE</scope>
    <source>
        <strain evidence="1">JCM 13306</strain>
    </source>
</reference>
<proteinExistence type="predicted"/>
<accession>A0A919F770</accession>
<protein>
    <submittedName>
        <fullName evidence="1">Uncharacterized protein</fullName>
    </submittedName>
</protein>
<dbReference type="Proteomes" id="UP000623958">
    <property type="component" value="Unassembled WGS sequence"/>
</dbReference>
<organism evidence="1 2">
    <name type="scientific">Xanthomonas boreopolis</name>
    <dbReference type="NCBI Taxonomy" id="86183"/>
    <lineage>
        <taxon>Bacteria</taxon>
        <taxon>Pseudomonadati</taxon>
        <taxon>Pseudomonadota</taxon>
        <taxon>Gammaproteobacteria</taxon>
        <taxon>Lysobacterales</taxon>
        <taxon>Lysobacteraceae</taxon>
        <taxon>Xanthomonas</taxon>
    </lineage>
</organism>
<comment type="caution">
    <text evidence="1">The sequence shown here is derived from an EMBL/GenBank/DDBJ whole genome shotgun (WGS) entry which is preliminary data.</text>
</comment>
<dbReference type="EMBL" id="BNBA01000010">
    <property type="protein sequence ID" value="GHH52450.1"/>
    <property type="molecule type" value="Genomic_DNA"/>
</dbReference>
<sequence length="178" mass="19193">MIQPEQLREYHRNLALHALGAAGECSAAELLEQMGSAAMFAGHPAECWRGLTTPMVAGLLRELDGDRLVERRNNRHNSKQGRPEPIWGLRPDVAVGDALPAVPRAGAAPVELAEPRATLPLGAYAGQPSGSRQGGLTEGQRLALLQVEFEEMQARMAAEWQTFRARAARVLNLGAEVG</sequence>